<sequence length="305" mass="35001">MNKVKYCIASPHKDDSWYDFRLYENLRESLAKLGYVHEAGAKNRIYFLGAPLKKHYPKVGQFDQDANNIALIYCHLQKIHSLREFQHVFVASDFAKAFFQRRKYQDWIKGKFNSPFSPATPIEIIKPFSSLSPSTSAREQFFCDLCFIGVPRIRPIVEDILPIVEKHRLDFQIIGPSWQNYAGHPKAKAYCVTSSVPYYDLPFVANGAKINLVDHHDSMKKQGMVSHKYVDLIAAGGFVICDENIDAKKNYNGIVYRNAKELEALVMEYLNDANKREGKRREQLDIVASLTTEHAAKDLARKFTS</sequence>
<dbReference type="Pfam" id="PF13524">
    <property type="entry name" value="Glyco_trans_1_2"/>
    <property type="match status" value="1"/>
</dbReference>
<reference evidence="2" key="2">
    <citation type="submission" date="2023-01" db="EMBL/GenBank/DDBJ databases">
        <title>Draft genome sequence of Agaribacter marinus strain NBRC 110023.</title>
        <authorList>
            <person name="Sun Q."/>
            <person name="Mori K."/>
        </authorList>
    </citation>
    <scope>NUCLEOTIDE SEQUENCE</scope>
    <source>
        <strain evidence="2">NBRC 110023</strain>
    </source>
</reference>
<dbReference type="Proteomes" id="UP001156601">
    <property type="component" value="Unassembled WGS sequence"/>
</dbReference>
<name>A0AA37SWJ6_9ALTE</name>
<dbReference type="RefSeq" id="WP_284217135.1">
    <property type="nucleotide sequence ID" value="NZ_BSOT01000005.1"/>
</dbReference>
<comment type="caution">
    <text evidence="2">The sequence shown here is derived from an EMBL/GenBank/DDBJ whole genome shotgun (WGS) entry which is preliminary data.</text>
</comment>
<gene>
    <name evidence="2" type="ORF">GCM10007852_17650</name>
</gene>
<accession>A0AA37SWJ6</accession>
<proteinExistence type="predicted"/>
<evidence type="ECO:0000313" key="2">
    <source>
        <dbReference type="EMBL" id="GLR70857.1"/>
    </source>
</evidence>
<organism evidence="2 3">
    <name type="scientific">Agaribacter marinus</name>
    <dbReference type="NCBI Taxonomy" id="1431249"/>
    <lineage>
        <taxon>Bacteria</taxon>
        <taxon>Pseudomonadati</taxon>
        <taxon>Pseudomonadota</taxon>
        <taxon>Gammaproteobacteria</taxon>
        <taxon>Alteromonadales</taxon>
        <taxon>Alteromonadaceae</taxon>
        <taxon>Agaribacter</taxon>
    </lineage>
</organism>
<dbReference type="AlphaFoldDB" id="A0AA37SWJ6"/>
<evidence type="ECO:0000313" key="3">
    <source>
        <dbReference type="Proteomes" id="UP001156601"/>
    </source>
</evidence>
<protein>
    <recommendedName>
        <fullName evidence="1">Spore protein YkvP/CgeB glycosyl transferase-like domain-containing protein</fullName>
    </recommendedName>
</protein>
<dbReference type="EMBL" id="BSOT01000005">
    <property type="protein sequence ID" value="GLR70857.1"/>
    <property type="molecule type" value="Genomic_DNA"/>
</dbReference>
<dbReference type="InterPro" id="IPR055259">
    <property type="entry name" value="YkvP/CgeB_Glyco_trans-like"/>
</dbReference>
<reference evidence="2" key="1">
    <citation type="journal article" date="2014" name="Int. J. Syst. Evol. Microbiol.">
        <title>Complete genome sequence of Corynebacterium casei LMG S-19264T (=DSM 44701T), isolated from a smear-ripened cheese.</title>
        <authorList>
            <consortium name="US DOE Joint Genome Institute (JGI-PGF)"/>
            <person name="Walter F."/>
            <person name="Albersmeier A."/>
            <person name="Kalinowski J."/>
            <person name="Ruckert C."/>
        </authorList>
    </citation>
    <scope>NUCLEOTIDE SEQUENCE</scope>
    <source>
        <strain evidence="2">NBRC 110023</strain>
    </source>
</reference>
<feature type="domain" description="Spore protein YkvP/CgeB glycosyl transferase-like" evidence="1">
    <location>
        <begin position="165"/>
        <end position="299"/>
    </location>
</feature>
<keyword evidence="3" id="KW-1185">Reference proteome</keyword>
<evidence type="ECO:0000259" key="1">
    <source>
        <dbReference type="Pfam" id="PF13524"/>
    </source>
</evidence>